<dbReference type="AlphaFoldDB" id="A0AAD5SXD5"/>
<feature type="non-terminal residue" evidence="6">
    <location>
        <position position="1"/>
    </location>
</feature>
<dbReference type="Pfam" id="PF00069">
    <property type="entry name" value="Pkinase"/>
    <property type="match status" value="1"/>
</dbReference>
<evidence type="ECO:0000313" key="7">
    <source>
        <dbReference type="Proteomes" id="UP001211907"/>
    </source>
</evidence>
<dbReference type="EMBL" id="JADGJH010001408">
    <property type="protein sequence ID" value="KAJ3113943.1"/>
    <property type="molecule type" value="Genomic_DNA"/>
</dbReference>
<keyword evidence="4" id="KW-0472">Membrane</keyword>
<reference evidence="6" key="1">
    <citation type="submission" date="2020-05" db="EMBL/GenBank/DDBJ databases">
        <title>Phylogenomic resolution of chytrid fungi.</title>
        <authorList>
            <person name="Stajich J.E."/>
            <person name="Amses K."/>
            <person name="Simmons R."/>
            <person name="Seto K."/>
            <person name="Myers J."/>
            <person name="Bonds A."/>
            <person name="Quandt C.A."/>
            <person name="Barry K."/>
            <person name="Liu P."/>
            <person name="Grigoriev I."/>
            <person name="Longcore J.E."/>
            <person name="James T.Y."/>
        </authorList>
    </citation>
    <scope>NUCLEOTIDE SEQUENCE</scope>
    <source>
        <strain evidence="6">JEL0513</strain>
    </source>
</reference>
<keyword evidence="2" id="KW-0067">ATP-binding</keyword>
<sequence length="607" mass="67176">MKMEVGTAERTVREILILSHLYHPNITRLLEVVDTKDFIYLILEYEEGGELFDYIIAKTVLSEDEARKMFRQLINAIHYCHANGIVHRDLKPENILLDAQRNIKLIDFGFSNVVRDSYQMDTFCGSPSYAAPEMISRKKYNGPDVDIWALGVILFVLICGSHPFDHQHMGRMYSNILSGNFKFPEKINLSDDSKNIISLMLKPNPFDRATISQLRIHPWTTANGTLLPLELYEPPPPTAVQSSEPNRENRPQPPTLPLSARGDPEHLKDTLIVLQIKKMGFSDEEIENARITGDPGPVMAAYHLLRLEKTKNVYMNASNSTASNNNSLGNSSGGRATLKLTIETKPTQVLQRESVCNAELIPRTPLLPSIETGYENNEILKSTLNLTGSPVKKQQILKAIVVSNDGAPSYLATSPSITSGFPRPSPTTASSGFAKSDVASPIATGNSGSLFSRIRTTIVSPNSMTAASPTIAVAAAAHISREEQSPNGNVLIFKFPGIAMDALANKIEENLSLHSIKWEIGCGGRFATRDDTIGKSYFCVWEHPVSLLVLQEQQQEDQEQNILDTAFDNFMKGIDFDGESISFFLEICLVEDIATVNARDLAPLEQS</sequence>
<accession>A0AAD5SXD5</accession>
<keyword evidence="1" id="KW-0547">Nucleotide-binding</keyword>
<dbReference type="InterPro" id="IPR011009">
    <property type="entry name" value="Kinase-like_dom_sf"/>
</dbReference>
<dbReference type="PROSITE" id="PS00108">
    <property type="entry name" value="PROTEIN_KINASE_ST"/>
    <property type="match status" value="1"/>
</dbReference>
<keyword evidence="4" id="KW-1133">Transmembrane helix</keyword>
<dbReference type="PROSITE" id="PS50011">
    <property type="entry name" value="PROTEIN_KINASE_DOM"/>
    <property type="match status" value="1"/>
</dbReference>
<keyword evidence="7" id="KW-1185">Reference proteome</keyword>
<proteinExistence type="predicted"/>
<dbReference type="PANTHER" id="PTHR24346:SF30">
    <property type="entry name" value="MATERNAL EMBRYONIC LEUCINE ZIPPER KINASE"/>
    <property type="match status" value="1"/>
</dbReference>
<evidence type="ECO:0000259" key="5">
    <source>
        <dbReference type="PROSITE" id="PS50011"/>
    </source>
</evidence>
<dbReference type="GO" id="GO:0005737">
    <property type="term" value="C:cytoplasm"/>
    <property type="evidence" value="ECO:0007669"/>
    <property type="project" value="TreeGrafter"/>
</dbReference>
<dbReference type="SMART" id="SM00220">
    <property type="entry name" value="S_TKc"/>
    <property type="match status" value="1"/>
</dbReference>
<comment type="caution">
    <text evidence="6">The sequence shown here is derived from an EMBL/GenBank/DDBJ whole genome shotgun (WGS) entry which is preliminary data.</text>
</comment>
<evidence type="ECO:0000256" key="1">
    <source>
        <dbReference type="ARBA" id="ARBA00022741"/>
    </source>
</evidence>
<dbReference type="GO" id="GO:0035556">
    <property type="term" value="P:intracellular signal transduction"/>
    <property type="evidence" value="ECO:0007669"/>
    <property type="project" value="TreeGrafter"/>
</dbReference>
<dbReference type="Gene3D" id="1.10.510.10">
    <property type="entry name" value="Transferase(Phosphotransferase) domain 1"/>
    <property type="match status" value="1"/>
</dbReference>
<feature type="region of interest" description="Disordered" evidence="3">
    <location>
        <begin position="228"/>
        <end position="263"/>
    </location>
</feature>
<evidence type="ECO:0000256" key="4">
    <source>
        <dbReference type="SAM" id="Phobius"/>
    </source>
</evidence>
<feature type="domain" description="Protein kinase" evidence="5">
    <location>
        <begin position="1"/>
        <end position="220"/>
    </location>
</feature>
<dbReference type="Proteomes" id="UP001211907">
    <property type="component" value="Unassembled WGS sequence"/>
</dbReference>
<dbReference type="FunFam" id="1.10.510.10:FF:000571">
    <property type="entry name" value="Maternal embryonic leucine zipper kinase"/>
    <property type="match status" value="1"/>
</dbReference>
<evidence type="ECO:0000256" key="3">
    <source>
        <dbReference type="SAM" id="MobiDB-lite"/>
    </source>
</evidence>
<evidence type="ECO:0000313" key="6">
    <source>
        <dbReference type="EMBL" id="KAJ3113943.1"/>
    </source>
</evidence>
<evidence type="ECO:0000256" key="2">
    <source>
        <dbReference type="ARBA" id="ARBA00022840"/>
    </source>
</evidence>
<dbReference type="PANTHER" id="PTHR24346">
    <property type="entry name" value="MAP/MICROTUBULE AFFINITY-REGULATING KINASE"/>
    <property type="match status" value="1"/>
</dbReference>
<feature type="transmembrane region" description="Helical" evidence="4">
    <location>
        <begin position="145"/>
        <end position="164"/>
    </location>
</feature>
<dbReference type="GO" id="GO:0005524">
    <property type="term" value="F:ATP binding"/>
    <property type="evidence" value="ECO:0007669"/>
    <property type="project" value="UniProtKB-KW"/>
</dbReference>
<protein>
    <recommendedName>
        <fullName evidence="5">Protein kinase domain-containing protein</fullName>
    </recommendedName>
</protein>
<dbReference type="SUPFAM" id="SSF56112">
    <property type="entry name" value="Protein kinase-like (PK-like)"/>
    <property type="match status" value="1"/>
</dbReference>
<gene>
    <name evidence="6" type="ORF">HK100_001837</name>
</gene>
<keyword evidence="4" id="KW-0812">Transmembrane</keyword>
<dbReference type="InterPro" id="IPR008271">
    <property type="entry name" value="Ser/Thr_kinase_AS"/>
</dbReference>
<dbReference type="InterPro" id="IPR000719">
    <property type="entry name" value="Prot_kinase_dom"/>
</dbReference>
<dbReference type="GO" id="GO:0004674">
    <property type="term" value="F:protein serine/threonine kinase activity"/>
    <property type="evidence" value="ECO:0007669"/>
    <property type="project" value="TreeGrafter"/>
</dbReference>
<dbReference type="CDD" id="cd14003">
    <property type="entry name" value="STKc_AMPK-like"/>
    <property type="match status" value="1"/>
</dbReference>
<name>A0AAD5SXD5_9FUNG</name>
<organism evidence="6 7">
    <name type="scientific">Physocladia obscura</name>
    <dbReference type="NCBI Taxonomy" id="109957"/>
    <lineage>
        <taxon>Eukaryota</taxon>
        <taxon>Fungi</taxon>
        <taxon>Fungi incertae sedis</taxon>
        <taxon>Chytridiomycota</taxon>
        <taxon>Chytridiomycota incertae sedis</taxon>
        <taxon>Chytridiomycetes</taxon>
        <taxon>Chytridiales</taxon>
        <taxon>Chytriomycetaceae</taxon>
        <taxon>Physocladia</taxon>
    </lineage>
</organism>